<dbReference type="EMBL" id="CAHIKZ030002832">
    <property type="protein sequence ID" value="CAE1292773.1"/>
    <property type="molecule type" value="Genomic_DNA"/>
</dbReference>
<keyword evidence="2" id="KW-0472">Membrane</keyword>
<accession>A0A812D4T7</accession>
<evidence type="ECO:0000256" key="1">
    <source>
        <dbReference type="SAM" id="MobiDB-lite"/>
    </source>
</evidence>
<proteinExistence type="predicted"/>
<comment type="caution">
    <text evidence="3">The sequence shown here is derived from an EMBL/GenBank/DDBJ whole genome shotgun (WGS) entry which is preliminary data.</text>
</comment>
<feature type="compositionally biased region" description="Basic and acidic residues" evidence="1">
    <location>
        <begin position="203"/>
        <end position="219"/>
    </location>
</feature>
<reference evidence="3" key="1">
    <citation type="submission" date="2021-01" db="EMBL/GenBank/DDBJ databases">
        <authorList>
            <person name="Li R."/>
            <person name="Bekaert M."/>
        </authorList>
    </citation>
    <scope>NUCLEOTIDE SEQUENCE</scope>
    <source>
        <strain evidence="3">Farmed</strain>
    </source>
</reference>
<sequence>MFFILCLILLQKFVFLSFLLKYPRSFSLSCDTCLTSFSNFSFFQKFLYFHSLIIYVLQFLSAPYFHLSRHSSVLHLFVCLSSLFFFFPLEVEESHQIKLSFTTPPKDLILTLLHLHQGICVHLTSVATVSSAAATWSLISLKLHANLTDPDFPVRGKETYGVERATAPVSYAGKIFHITVRGDYFSLARHSRFCNQIPARKGGTNERKTPMKRGTRDTSHLPNAKPQEVRTGDAMQFRNWKLTFSLDLSSRDGSGPSADSTMETLSLLLLMLGISLQVTFLYSS</sequence>
<dbReference type="AlphaFoldDB" id="A0A812D4T7"/>
<protein>
    <submittedName>
        <fullName evidence="3">Uncharacterized protein</fullName>
    </submittedName>
</protein>
<keyword evidence="2" id="KW-1133">Transmembrane helix</keyword>
<evidence type="ECO:0000313" key="4">
    <source>
        <dbReference type="Proteomes" id="UP000597762"/>
    </source>
</evidence>
<feature type="transmembrane region" description="Helical" evidence="2">
    <location>
        <begin position="46"/>
        <end position="65"/>
    </location>
</feature>
<feature type="transmembrane region" description="Helical" evidence="2">
    <location>
        <begin position="72"/>
        <end position="89"/>
    </location>
</feature>
<keyword evidence="2" id="KW-0812">Transmembrane</keyword>
<keyword evidence="4" id="KW-1185">Reference proteome</keyword>
<dbReference type="Proteomes" id="UP000597762">
    <property type="component" value="Unassembled WGS sequence"/>
</dbReference>
<gene>
    <name evidence="3" type="ORF">SPHA_49448</name>
</gene>
<evidence type="ECO:0000256" key="2">
    <source>
        <dbReference type="SAM" id="Phobius"/>
    </source>
</evidence>
<name>A0A812D4T7_ACAPH</name>
<organism evidence="3 4">
    <name type="scientific">Acanthosepion pharaonis</name>
    <name type="common">Pharaoh cuttlefish</name>
    <name type="synonym">Sepia pharaonis</name>
    <dbReference type="NCBI Taxonomy" id="158019"/>
    <lineage>
        <taxon>Eukaryota</taxon>
        <taxon>Metazoa</taxon>
        <taxon>Spiralia</taxon>
        <taxon>Lophotrochozoa</taxon>
        <taxon>Mollusca</taxon>
        <taxon>Cephalopoda</taxon>
        <taxon>Coleoidea</taxon>
        <taxon>Decapodiformes</taxon>
        <taxon>Sepiida</taxon>
        <taxon>Sepiina</taxon>
        <taxon>Sepiidae</taxon>
        <taxon>Acanthosepion</taxon>
    </lineage>
</organism>
<evidence type="ECO:0000313" key="3">
    <source>
        <dbReference type="EMBL" id="CAE1292773.1"/>
    </source>
</evidence>
<feature type="region of interest" description="Disordered" evidence="1">
    <location>
        <begin position="198"/>
        <end position="229"/>
    </location>
</feature>